<evidence type="ECO:0000256" key="3">
    <source>
        <dbReference type="ARBA" id="ARBA00023127"/>
    </source>
</evidence>
<dbReference type="Proteomes" id="UP000729913">
    <property type="component" value="Unassembled WGS sequence"/>
</dbReference>
<dbReference type="CDD" id="cd20535">
    <property type="entry name" value="CYCLIN_CCNM_CCNQ_rpt2"/>
    <property type="match status" value="1"/>
</dbReference>
<accession>A0A8J5QUR4</accession>
<keyword evidence="8" id="KW-1185">Reference proteome</keyword>
<sequence>MNPSEPTCTEVLSSKMKDVIDVLAMQREKRNILQKSITIDFTISSDSFTISRFIFECGIKLDAHPLTVATALTLFHRFMREVTPQTYDLYLIAATCLYLAGKIKDDALKIRDVMNVTSNTLHRGSPPLELGDQYWSLRDAIIQAELLIIRTLKFQVVFTHPHKYLLHYLRSFQAWFGEDEWSKYPVAKTSLALLQDFHHSPAVLDYPPNCIALACINLTLQIYGVVVPLMDECDQLPWFNVFCKELTREKLWEIMEKVMITYDPEPETQDN</sequence>
<dbReference type="AlphaFoldDB" id="A0A8J5QUR4"/>
<comment type="similarity">
    <text evidence="1">Belongs to the cyclin family. Cyclin-like FAM58 subfamily.</text>
</comment>
<dbReference type="Pfam" id="PF00134">
    <property type="entry name" value="Cyclin_N"/>
    <property type="match status" value="1"/>
</dbReference>
<organism evidence="7 8">
    <name type="scientific">Cotesia typhae</name>
    <dbReference type="NCBI Taxonomy" id="2053667"/>
    <lineage>
        <taxon>Eukaryota</taxon>
        <taxon>Metazoa</taxon>
        <taxon>Ecdysozoa</taxon>
        <taxon>Arthropoda</taxon>
        <taxon>Hexapoda</taxon>
        <taxon>Insecta</taxon>
        <taxon>Pterygota</taxon>
        <taxon>Neoptera</taxon>
        <taxon>Endopterygota</taxon>
        <taxon>Hymenoptera</taxon>
        <taxon>Apocrita</taxon>
        <taxon>Ichneumonoidea</taxon>
        <taxon>Braconidae</taxon>
        <taxon>Microgastrinae</taxon>
        <taxon>Cotesia</taxon>
    </lineage>
</organism>
<comment type="caution">
    <text evidence="7">The sequence shown here is derived from an EMBL/GenBank/DDBJ whole genome shotgun (WGS) entry which is preliminary data.</text>
</comment>
<dbReference type="SMART" id="SM00385">
    <property type="entry name" value="CYCLIN"/>
    <property type="match status" value="1"/>
</dbReference>
<dbReference type="InterPro" id="IPR013763">
    <property type="entry name" value="Cyclin-like_dom"/>
</dbReference>
<reference evidence="7" key="2">
    <citation type="submission" date="2021-04" db="EMBL/GenBank/DDBJ databases">
        <title>Genome-wide patterns of bracovirus chromosomal integration into multiple host tissues during parasitism.</title>
        <authorList>
            <person name="Chebbi M.A.C."/>
        </authorList>
    </citation>
    <scope>NUCLEOTIDE SEQUENCE</scope>
    <source>
        <tissue evidence="7">Whole body</tissue>
    </source>
</reference>
<dbReference type="InterPro" id="IPR048053">
    <property type="entry name" value="Cyclin-Q_second_cyclin_box"/>
</dbReference>
<dbReference type="OrthoDB" id="79090at2759"/>
<evidence type="ECO:0000313" key="8">
    <source>
        <dbReference type="Proteomes" id="UP000729913"/>
    </source>
</evidence>
<dbReference type="GO" id="GO:0016538">
    <property type="term" value="F:cyclin-dependent protein serine/threonine kinase regulator activity"/>
    <property type="evidence" value="ECO:0007669"/>
    <property type="project" value="InterPro"/>
</dbReference>
<reference evidence="7" key="1">
    <citation type="submission" date="2020-03" db="EMBL/GenBank/DDBJ databases">
        <authorList>
            <person name="Chebbi M.A."/>
            <person name="Drezen J.M."/>
        </authorList>
    </citation>
    <scope>NUCLEOTIDE SEQUENCE</scope>
    <source>
        <tissue evidence="7">Whole body</tissue>
    </source>
</reference>
<dbReference type="EMBL" id="JAAOIC020000067">
    <property type="protein sequence ID" value="KAG8034300.1"/>
    <property type="molecule type" value="Genomic_DNA"/>
</dbReference>
<evidence type="ECO:0000313" key="7">
    <source>
        <dbReference type="EMBL" id="KAG8034300.1"/>
    </source>
</evidence>
<evidence type="ECO:0000259" key="6">
    <source>
        <dbReference type="SMART" id="SM00385"/>
    </source>
</evidence>
<feature type="domain" description="Cyclin-like" evidence="6">
    <location>
        <begin position="52"/>
        <end position="150"/>
    </location>
</feature>
<evidence type="ECO:0000256" key="4">
    <source>
        <dbReference type="ARBA" id="ARBA00032419"/>
    </source>
</evidence>
<protein>
    <recommendedName>
        <fullName evidence="2">Cyclin-Q</fullName>
    </recommendedName>
    <alternativeName>
        <fullName evidence="4">Cyclin-related protein FAM58A</fullName>
    </alternativeName>
</protein>
<dbReference type="GO" id="GO:0006357">
    <property type="term" value="P:regulation of transcription by RNA polymerase II"/>
    <property type="evidence" value="ECO:0007669"/>
    <property type="project" value="InterPro"/>
</dbReference>
<dbReference type="InterPro" id="IPR043198">
    <property type="entry name" value="Cyclin/Ssn8"/>
</dbReference>
<evidence type="ECO:0000256" key="5">
    <source>
        <dbReference type="RuleBase" id="RU000383"/>
    </source>
</evidence>
<dbReference type="InterPro" id="IPR006671">
    <property type="entry name" value="Cyclin_N"/>
</dbReference>
<dbReference type="InterPro" id="IPR048055">
    <property type="entry name" value="Cyclin-Q_first_cyclin_box"/>
</dbReference>
<dbReference type="PANTHER" id="PTHR10026">
    <property type="entry name" value="CYCLIN"/>
    <property type="match status" value="1"/>
</dbReference>
<dbReference type="FunFam" id="1.10.472.10:FF:000042">
    <property type="entry name" value="FAM58A isoform 1"/>
    <property type="match status" value="1"/>
</dbReference>
<proteinExistence type="inferred from homology"/>
<dbReference type="CDD" id="cd20534">
    <property type="entry name" value="CYCLIN_CCNM_CCNQ_rpt1"/>
    <property type="match status" value="1"/>
</dbReference>
<name>A0A8J5QUR4_9HYME</name>
<evidence type="ECO:0000256" key="1">
    <source>
        <dbReference type="ARBA" id="ARBA00010390"/>
    </source>
</evidence>
<keyword evidence="3 5" id="KW-0195">Cyclin</keyword>
<dbReference type="FunFam" id="1.10.472.10:FF:000122">
    <property type="entry name" value="Cyclin-related protein FAM58A"/>
    <property type="match status" value="1"/>
</dbReference>
<gene>
    <name evidence="7" type="ORF">G9C98_007376</name>
</gene>
<evidence type="ECO:0000256" key="2">
    <source>
        <dbReference type="ARBA" id="ARBA00019501"/>
    </source>
</evidence>